<dbReference type="PANTHER" id="PTHR47811:SF1">
    <property type="entry name" value="TRNA PSEUDOURIDINE SYNTHASE D"/>
    <property type="match status" value="1"/>
</dbReference>
<dbReference type="OrthoDB" id="1550679at2"/>
<keyword evidence="2 4" id="KW-0819">tRNA processing</keyword>
<evidence type="ECO:0000256" key="4">
    <source>
        <dbReference type="HAMAP-Rule" id="MF_01082"/>
    </source>
</evidence>
<dbReference type="InterPro" id="IPR050170">
    <property type="entry name" value="TruD_pseudoU_synthase"/>
</dbReference>
<comment type="caution">
    <text evidence="6">The sequence shown here is derived from an EMBL/GenBank/DDBJ whole genome shotgun (WGS) entry which is preliminary data.</text>
</comment>
<name>B6BMP3_SULGG</name>
<dbReference type="InterPro" id="IPR011760">
    <property type="entry name" value="PsdUridine_synth_TruD_insert"/>
</dbReference>
<dbReference type="STRING" id="929558.SMGD1_2317"/>
<keyword evidence="7" id="KW-1185">Reference proteome</keyword>
<dbReference type="SUPFAM" id="SSF55120">
    <property type="entry name" value="Pseudouridine synthase"/>
    <property type="match status" value="1"/>
</dbReference>
<dbReference type="eggNOG" id="COG0585">
    <property type="taxonomic scope" value="Bacteria"/>
</dbReference>
<accession>H1FYM5</accession>
<dbReference type="InterPro" id="IPR042214">
    <property type="entry name" value="TruD_catalytic"/>
</dbReference>
<dbReference type="GO" id="GO:0160150">
    <property type="term" value="F:tRNA pseudouridine(13) synthase activity"/>
    <property type="evidence" value="ECO:0007669"/>
    <property type="project" value="UniProtKB-EC"/>
</dbReference>
<comment type="function">
    <text evidence="4">Responsible for synthesis of pseudouridine from uracil-13 in transfer RNAs.</text>
</comment>
<proteinExistence type="inferred from homology"/>
<dbReference type="PANTHER" id="PTHR47811">
    <property type="entry name" value="TRNA PSEUDOURIDINE SYNTHASE D"/>
    <property type="match status" value="1"/>
</dbReference>
<dbReference type="Gene3D" id="3.30.2350.20">
    <property type="entry name" value="TruD, catalytic domain"/>
    <property type="match status" value="1"/>
</dbReference>
<keyword evidence="3 4" id="KW-0413">Isomerase</keyword>
<dbReference type="HOGENOM" id="CLU_005281_4_0_7"/>
<dbReference type="PROSITE" id="PS01268">
    <property type="entry name" value="UPF0024"/>
    <property type="match status" value="1"/>
</dbReference>
<dbReference type="EC" id="5.4.99.27" evidence="4"/>
<dbReference type="RefSeq" id="WP_008339359.1">
    <property type="nucleotide sequence ID" value="NZ_AFRZ01000001.1"/>
</dbReference>
<dbReference type="Proteomes" id="UP000006431">
    <property type="component" value="Unassembled WGS sequence"/>
</dbReference>
<organism evidence="6 7">
    <name type="scientific">Sulfurimonas gotlandica (strain DSM 19862 / JCM 16533 / GD1)</name>
    <dbReference type="NCBI Taxonomy" id="929558"/>
    <lineage>
        <taxon>Bacteria</taxon>
        <taxon>Pseudomonadati</taxon>
        <taxon>Campylobacterota</taxon>
        <taxon>Epsilonproteobacteria</taxon>
        <taxon>Campylobacterales</taxon>
        <taxon>Sulfurimonadaceae</taxon>
        <taxon>Sulfurimonas</taxon>
    </lineage>
</organism>
<sequence>MRKREYLQSVGEDISFKFYQTPTDFVVDEISSTEFKGKGNYLILHVKKVELTTWDMIAIFAEYMAVPAQKIGYAGLKDKHATTTQYISVDASYETLLKKFYHKQIKILSTTRHSHSIRMGDLAGNRFSINLHFVDNIDAGKIEKVARRIAKDGLPNYFGYQRFGRDADSIKQAQEMIQGELFIEDSKLKNFLISIYQSVFFNDWLRDRVNLTLENNETKFKILEGDVYLSDAGNLSTPKIMPTKEYESKKLVPTGLLCGRDIFRARSDAREIEKKYDDEFLQEKGYRREALIYPKDIECTYVKKQTLLNLSFSLPKGSYATVFLESIAGKNYSAKDVKAKDAKAKAKK</sequence>
<accession>B6BMP3</accession>
<dbReference type="PATRIC" id="fig|929558.5.peg.2308"/>
<comment type="similarity">
    <text evidence="1 4">Belongs to the pseudouridine synthase TruD family.</text>
</comment>
<feature type="domain" description="TRUD" evidence="5">
    <location>
        <begin position="153"/>
        <end position="310"/>
    </location>
</feature>
<dbReference type="GO" id="GO:0031119">
    <property type="term" value="P:tRNA pseudouridine synthesis"/>
    <property type="evidence" value="ECO:0007669"/>
    <property type="project" value="UniProtKB-UniRule"/>
</dbReference>
<evidence type="ECO:0000259" key="5">
    <source>
        <dbReference type="PROSITE" id="PS50984"/>
    </source>
</evidence>
<dbReference type="InterPro" id="IPR043165">
    <property type="entry name" value="TruD_insert_sf"/>
</dbReference>
<evidence type="ECO:0000313" key="7">
    <source>
        <dbReference type="Proteomes" id="UP000006431"/>
    </source>
</evidence>
<evidence type="ECO:0000256" key="2">
    <source>
        <dbReference type="ARBA" id="ARBA00022694"/>
    </source>
</evidence>
<reference evidence="6 7" key="1">
    <citation type="journal article" date="2012" name="Proc. Natl. Acad. Sci. U.S.A.">
        <title>Genome and physiology of a model Epsilonproteobacterium responsible for sulfide detoxification in marine oxygen depletion zones.</title>
        <authorList>
            <person name="Grote J."/>
            <person name="Schott T."/>
            <person name="Bruckner C.G."/>
            <person name="Glockner F.O."/>
            <person name="Jost G."/>
            <person name="Teeling H."/>
            <person name="Labrenz M."/>
            <person name="Jurgens K."/>
        </authorList>
    </citation>
    <scope>NUCLEOTIDE SEQUENCE [LARGE SCALE GENOMIC DNA]</scope>
    <source>
        <strain evidence="6 7">GD1</strain>
    </source>
</reference>
<comment type="catalytic activity">
    <reaction evidence="4">
        <text>uridine(13) in tRNA = pseudouridine(13) in tRNA</text>
        <dbReference type="Rhea" id="RHEA:42540"/>
        <dbReference type="Rhea" id="RHEA-COMP:10105"/>
        <dbReference type="Rhea" id="RHEA-COMP:10106"/>
        <dbReference type="ChEBI" id="CHEBI:65314"/>
        <dbReference type="ChEBI" id="CHEBI:65315"/>
        <dbReference type="EC" id="5.4.99.27"/>
    </reaction>
</comment>
<evidence type="ECO:0000313" key="6">
    <source>
        <dbReference type="EMBL" id="EHP30840.1"/>
    </source>
</evidence>
<dbReference type="InterPro" id="IPR020119">
    <property type="entry name" value="PsdUridine_synth_TruD_CS"/>
</dbReference>
<dbReference type="EMBL" id="AFRZ01000001">
    <property type="protein sequence ID" value="EHP30840.1"/>
    <property type="molecule type" value="Genomic_DNA"/>
</dbReference>
<dbReference type="InterPro" id="IPR020103">
    <property type="entry name" value="PsdUridine_synth_cat_dom_sf"/>
</dbReference>
<dbReference type="HAMAP" id="MF_01082">
    <property type="entry name" value="TruD"/>
    <property type="match status" value="1"/>
</dbReference>
<dbReference type="AlphaFoldDB" id="B6BMP3"/>
<dbReference type="Pfam" id="PF01142">
    <property type="entry name" value="TruD"/>
    <property type="match status" value="2"/>
</dbReference>
<feature type="active site" description="Nucleophile" evidence="4">
    <location>
        <position position="78"/>
    </location>
</feature>
<dbReference type="InterPro" id="IPR001656">
    <property type="entry name" value="PsdUridine_synth_TruD"/>
</dbReference>
<dbReference type="Gene3D" id="3.30.2340.10">
    <property type="entry name" value="TruD, insertion domain"/>
    <property type="match status" value="1"/>
</dbReference>
<dbReference type="GO" id="GO:0003723">
    <property type="term" value="F:RNA binding"/>
    <property type="evidence" value="ECO:0007669"/>
    <property type="project" value="InterPro"/>
</dbReference>
<evidence type="ECO:0000256" key="3">
    <source>
        <dbReference type="ARBA" id="ARBA00023235"/>
    </source>
</evidence>
<evidence type="ECO:0000256" key="1">
    <source>
        <dbReference type="ARBA" id="ARBA00007953"/>
    </source>
</evidence>
<gene>
    <name evidence="4 6" type="primary">truD</name>
    <name evidence="6" type="ORF">SMGD1_2317</name>
</gene>
<dbReference type="PROSITE" id="PS50984">
    <property type="entry name" value="TRUD"/>
    <property type="match status" value="1"/>
</dbReference>
<dbReference type="GO" id="GO:0005829">
    <property type="term" value="C:cytosol"/>
    <property type="evidence" value="ECO:0007669"/>
    <property type="project" value="TreeGrafter"/>
</dbReference>
<protein>
    <recommendedName>
        <fullName evidence="4">tRNA pseudouridine synthase D</fullName>
        <ecNumber evidence="4">5.4.99.27</ecNumber>
    </recommendedName>
    <alternativeName>
        <fullName evidence="4">tRNA pseudouridine(13) synthase</fullName>
    </alternativeName>
    <alternativeName>
        <fullName evidence="4">tRNA pseudouridylate synthase D</fullName>
    </alternativeName>
    <alternativeName>
        <fullName evidence="4">tRNA-uridine isomerase D</fullName>
    </alternativeName>
</protein>